<gene>
    <name evidence="5" type="ORF">CKA38_05930</name>
</gene>
<dbReference type="EMBL" id="CP023004">
    <property type="protein sequence ID" value="AWI08852.1"/>
    <property type="molecule type" value="Genomic_DNA"/>
</dbReference>
<dbReference type="SUPFAM" id="SSF51621">
    <property type="entry name" value="Phosphoenolpyruvate/pyruvate domain"/>
    <property type="match status" value="1"/>
</dbReference>
<organism evidence="5 6">
    <name type="scientific">Ereboglobus luteus</name>
    <dbReference type="NCBI Taxonomy" id="1796921"/>
    <lineage>
        <taxon>Bacteria</taxon>
        <taxon>Pseudomonadati</taxon>
        <taxon>Verrucomicrobiota</taxon>
        <taxon>Opitutia</taxon>
        <taxon>Opitutales</taxon>
        <taxon>Opitutaceae</taxon>
        <taxon>Ereboglobus</taxon>
    </lineage>
</organism>
<dbReference type="KEGG" id="elut:CKA38_05930"/>
<dbReference type="InterPro" id="IPR040442">
    <property type="entry name" value="Pyrv_kinase-like_dom_sf"/>
</dbReference>
<dbReference type="InterPro" id="IPR015813">
    <property type="entry name" value="Pyrv/PenolPyrv_kinase-like_dom"/>
</dbReference>
<keyword evidence="6" id="KW-1185">Reference proteome</keyword>
<dbReference type="AlphaFoldDB" id="A0A2U8E2U6"/>
<evidence type="ECO:0000256" key="1">
    <source>
        <dbReference type="ARBA" id="ARBA00005568"/>
    </source>
</evidence>
<keyword evidence="2" id="KW-0479">Metal-binding</keyword>
<dbReference type="InterPro" id="IPR050251">
    <property type="entry name" value="HpcH-HpaI_aldolase"/>
</dbReference>
<evidence type="ECO:0000313" key="5">
    <source>
        <dbReference type="EMBL" id="AWI08852.1"/>
    </source>
</evidence>
<sequence length="271" mass="29405">MPSLKPNQLLANVRAGRVEHCYSFGNHATPRYVDFICNSKLFETLWFDLEHFDIPTDQLAVLNLVARAHPVTTLARFHASNYQTVQRVLETGVGGIMCAMVESAEEAARIVSWAKFNNPSPAAGETTGLRGWNGGGIDARYGTIPATEYVSYQNRETAILCQVETELGLCKVDEIIATPGVDGIFFGPGDYAHRIGKLGQIGHPDVLAAMKRVDEACKQHGKFWGTLGIGPDHYQKVRALGAQLIGPGGDLRTLNLGLKELAKTFQGAPAS</sequence>
<comment type="similarity">
    <text evidence="1">Belongs to the HpcH/HpaI aldolase family.</text>
</comment>
<accession>A0A2U8E2U6</accession>
<feature type="domain" description="HpcH/HpaI aldolase/citrate lyase" evidence="4">
    <location>
        <begin position="66"/>
        <end position="252"/>
    </location>
</feature>
<dbReference type="Gene3D" id="3.20.20.60">
    <property type="entry name" value="Phosphoenolpyruvate-binding domains"/>
    <property type="match status" value="1"/>
</dbReference>
<evidence type="ECO:0000256" key="3">
    <source>
        <dbReference type="ARBA" id="ARBA00023239"/>
    </source>
</evidence>
<name>A0A2U8E2U6_9BACT</name>
<proteinExistence type="inferred from homology"/>
<evidence type="ECO:0000313" key="6">
    <source>
        <dbReference type="Proteomes" id="UP000244896"/>
    </source>
</evidence>
<dbReference type="InterPro" id="IPR005000">
    <property type="entry name" value="Aldolase/citrate-lyase_domain"/>
</dbReference>
<dbReference type="GO" id="GO:0046872">
    <property type="term" value="F:metal ion binding"/>
    <property type="evidence" value="ECO:0007669"/>
    <property type="project" value="UniProtKB-KW"/>
</dbReference>
<dbReference type="GO" id="GO:0005737">
    <property type="term" value="C:cytoplasm"/>
    <property type="evidence" value="ECO:0007669"/>
    <property type="project" value="TreeGrafter"/>
</dbReference>
<evidence type="ECO:0000259" key="4">
    <source>
        <dbReference type="Pfam" id="PF03328"/>
    </source>
</evidence>
<dbReference type="Pfam" id="PF03328">
    <property type="entry name" value="HpcH_HpaI"/>
    <property type="match status" value="1"/>
</dbReference>
<reference evidence="5 6" key="1">
    <citation type="journal article" date="2018" name="Syst. Appl. Microbiol.">
        <title>Ereboglobus luteus gen. nov. sp. nov. from cockroach guts, and new insights into the oxygen relationship of the genera Opitutus and Didymococcus (Verrucomicrobia: Opitutaceae).</title>
        <authorList>
            <person name="Tegtmeier D."/>
            <person name="Belitz A."/>
            <person name="Radek R."/>
            <person name="Heimerl T."/>
            <person name="Brune A."/>
        </authorList>
    </citation>
    <scope>NUCLEOTIDE SEQUENCE [LARGE SCALE GENOMIC DNA]</scope>
    <source>
        <strain evidence="5 6">Ho45</strain>
    </source>
</reference>
<dbReference type="OrthoDB" id="86160at2"/>
<keyword evidence="3" id="KW-0456">Lyase</keyword>
<dbReference type="Proteomes" id="UP000244896">
    <property type="component" value="Chromosome"/>
</dbReference>
<protein>
    <submittedName>
        <fullName evidence="5">Aldolase</fullName>
    </submittedName>
</protein>
<dbReference type="PANTHER" id="PTHR30502:SF0">
    <property type="entry name" value="PHOSPHOENOLPYRUVATE CARBOXYLASE FAMILY PROTEIN"/>
    <property type="match status" value="1"/>
</dbReference>
<dbReference type="PANTHER" id="PTHR30502">
    <property type="entry name" value="2-KETO-3-DEOXY-L-RHAMNONATE ALDOLASE"/>
    <property type="match status" value="1"/>
</dbReference>
<dbReference type="RefSeq" id="WP_108824663.1">
    <property type="nucleotide sequence ID" value="NZ_CP023004.1"/>
</dbReference>
<evidence type="ECO:0000256" key="2">
    <source>
        <dbReference type="ARBA" id="ARBA00022723"/>
    </source>
</evidence>
<dbReference type="GO" id="GO:0016832">
    <property type="term" value="F:aldehyde-lyase activity"/>
    <property type="evidence" value="ECO:0007669"/>
    <property type="project" value="TreeGrafter"/>
</dbReference>